<reference evidence="7 8" key="2">
    <citation type="journal article" date="2011" name="Genome Res.">
        <title>Chromosome and gene copy number variation allow major structural change between species and strains of Leishmania.</title>
        <authorList>
            <person name="Rogers M.B."/>
            <person name="Hilley J.D."/>
            <person name="Dickens N.J."/>
            <person name="Wilkes J."/>
            <person name="Bates P.A."/>
            <person name="Depledge D.P."/>
            <person name="Harris D."/>
            <person name="Her Y."/>
            <person name="Herzyk P."/>
            <person name="Imamura H."/>
            <person name="Otto T.D."/>
            <person name="Sanders M."/>
            <person name="Seeger K."/>
            <person name="Dujardin J.C."/>
            <person name="Berriman M."/>
            <person name="Smith D.F."/>
            <person name="Hertz-Fowler C."/>
            <person name="Mottram J.C."/>
        </authorList>
    </citation>
    <scope>NUCLEOTIDE SEQUENCE [LARGE SCALE GENOMIC DNA]</scope>
    <source>
        <strain evidence="8">MHOM/IL/81/Friedlin</strain>
    </source>
</reference>
<feature type="transmembrane region" description="Helical" evidence="6">
    <location>
        <begin position="511"/>
        <end position="534"/>
    </location>
</feature>
<evidence type="ECO:0000256" key="3">
    <source>
        <dbReference type="ARBA" id="ARBA00022989"/>
    </source>
</evidence>
<evidence type="ECO:0000313" key="8">
    <source>
        <dbReference type="Proteomes" id="UP000000542"/>
    </source>
</evidence>
<dbReference type="EMBL" id="FR796425">
    <property type="protein sequence ID" value="CBZ12456.1"/>
    <property type="molecule type" value="Genomic_DNA"/>
</dbReference>
<dbReference type="AlphaFoldDB" id="E9ADX7"/>
<dbReference type="Proteomes" id="UP000000542">
    <property type="component" value="Chromosome 29"/>
</dbReference>
<dbReference type="InParanoid" id="E9ADX7"/>
<dbReference type="HOGENOM" id="CLU_456706_0_0_1"/>
<keyword evidence="8" id="KW-1185">Reference proteome</keyword>
<dbReference type="GeneID" id="12980978"/>
<feature type="region of interest" description="Disordered" evidence="5">
    <location>
        <begin position="255"/>
        <end position="290"/>
    </location>
</feature>
<dbReference type="GO" id="GO:0016236">
    <property type="term" value="P:macroautophagy"/>
    <property type="evidence" value="ECO:0000318"/>
    <property type="project" value="GO_Central"/>
</dbReference>
<keyword evidence="3 6" id="KW-1133">Transmembrane helix</keyword>
<reference evidence="7 8" key="1">
    <citation type="journal article" date="2005" name="Science">
        <title>The genome of the kinetoplastid parasite, Leishmania major.</title>
        <authorList>
            <person name="Ivens A.C."/>
            <person name="Peacock C.S."/>
            <person name="Worthey E.A."/>
            <person name="Murphy L."/>
            <person name="Aggarwal G."/>
            <person name="Berriman M."/>
            <person name="Sisk E."/>
            <person name="Rajandream M.A."/>
            <person name="Adlem E."/>
            <person name="Aert R."/>
            <person name="Anupama A."/>
            <person name="Apostolou Z."/>
            <person name="Attipoe P."/>
            <person name="Bason N."/>
            <person name="Bauser C."/>
            <person name="Beck A."/>
            <person name="Beverley S.M."/>
            <person name="Bianchettin G."/>
            <person name="Borzym K."/>
            <person name="Bothe G."/>
            <person name="Bruschi C.V."/>
            <person name="Collins M."/>
            <person name="Cadag E."/>
            <person name="Ciarloni L."/>
            <person name="Clayton C."/>
            <person name="Coulson R.M."/>
            <person name="Cronin A."/>
            <person name="Cruz A.K."/>
            <person name="Davies R.M."/>
            <person name="De Gaudenzi J."/>
            <person name="Dobson D.E."/>
            <person name="Duesterhoeft A."/>
            <person name="Fazelina G."/>
            <person name="Fosker N."/>
            <person name="Frasch A.C."/>
            <person name="Fraser A."/>
            <person name="Fuchs M."/>
            <person name="Gabel C."/>
            <person name="Goble A."/>
            <person name="Goffeau A."/>
            <person name="Harris D."/>
            <person name="Hertz-Fowler C."/>
            <person name="Hilbert H."/>
            <person name="Horn D."/>
            <person name="Huang Y."/>
            <person name="Klages S."/>
            <person name="Knights A."/>
            <person name="Kube M."/>
            <person name="Larke N."/>
            <person name="Litvin L."/>
            <person name="Lord A."/>
            <person name="Louie T."/>
            <person name="Marra M."/>
            <person name="Masuy D."/>
            <person name="Matthews K."/>
            <person name="Michaeli S."/>
            <person name="Mottram J.C."/>
            <person name="Muller-Auer S."/>
            <person name="Munden H."/>
            <person name="Nelson S."/>
            <person name="Norbertczak H."/>
            <person name="Oliver K."/>
            <person name="O'neil S."/>
            <person name="Pentony M."/>
            <person name="Pohl T.M."/>
            <person name="Price C."/>
            <person name="Purnelle B."/>
            <person name="Quail M.A."/>
            <person name="Rabbinowitsch E."/>
            <person name="Reinhardt R."/>
            <person name="Rieger M."/>
            <person name="Rinta J."/>
            <person name="Robben J."/>
            <person name="Robertson L."/>
            <person name="Ruiz J.C."/>
            <person name="Rutter S."/>
            <person name="Saunders D."/>
            <person name="Schafer M."/>
            <person name="Schein J."/>
            <person name="Schwartz D.C."/>
            <person name="Seeger K."/>
            <person name="Seyler A."/>
            <person name="Sharp S."/>
            <person name="Shin H."/>
            <person name="Sivam D."/>
            <person name="Squares R."/>
            <person name="Squares S."/>
            <person name="Tosato V."/>
            <person name="Vogt C."/>
            <person name="Volckaert G."/>
            <person name="Wambutt R."/>
            <person name="Warren T."/>
            <person name="Wedler H."/>
            <person name="Woodward J."/>
            <person name="Zhou S."/>
            <person name="Zimmermann W."/>
            <person name="Smith D.F."/>
            <person name="Blackwell J.M."/>
            <person name="Stuart K.D."/>
            <person name="Barrell B."/>
            <person name="Myler P.J."/>
        </authorList>
    </citation>
    <scope>NUCLEOTIDE SEQUENCE [LARGE SCALE GENOMIC DNA]</scope>
    <source>
        <strain evidence="8">MHOM/IL/81/Friedlin</strain>
    </source>
</reference>
<feature type="transmembrane region" description="Helical" evidence="6">
    <location>
        <begin position="540"/>
        <end position="561"/>
    </location>
</feature>
<evidence type="ECO:0000256" key="4">
    <source>
        <dbReference type="ARBA" id="ARBA00023136"/>
    </source>
</evidence>
<dbReference type="OMA" id="LYRETWL"/>
<evidence type="ECO:0000256" key="5">
    <source>
        <dbReference type="SAM" id="MobiDB-lite"/>
    </source>
</evidence>
<dbReference type="RefSeq" id="XP_003722198.1">
    <property type="nucleotide sequence ID" value="XM_003722150.1"/>
</dbReference>
<evidence type="ECO:0000256" key="6">
    <source>
        <dbReference type="SAM" id="Phobius"/>
    </source>
</evidence>
<accession>E9ADX7</accession>
<dbReference type="VEuPathDB" id="TriTrypDB:LMJFC_290019500"/>
<sequence length="598" mass="64475">MPLSLVTSQVRQEVHNFFQGVVESFGVVLVWSSALDKRRARDGAEVTDEQGRLSSPPFSSTPLADVAERAAAEGALLTTPTPGSAVPLPRTAVLSGSGPGAPRLAHTFLMPSWSLLERDPKLWMLLRKNLLANLALACLTLMYMGLSRFLASNTPSSLSSAVVGDRNATTASLSADARSCNGTTATRSLTTSLVFLLLLWSVRLGLWMLKYVGQWPFYTLLQIIGLVWFSQLYRETWLVRKGWVLRGTELRETPAAGSAKNKAMAGGGGGGSDASAASHHAPPTPPPPPSVAAGAALPWLSLIPLYSGAESSGGRADGTPYEARGFSSSLLLMCTALLRSVQPYVRHTTNLVWRMITHKGPTAVLQDWVLGDASKAAAAAAAASALTSARHHQAHASRAASPHQSQRMSTSPDPFATVVLQLEAISEVLFKALATMSFAIFASAIERLPLIGTPLCAVLNAQLYVFYVFDYRYAAQQQPDAVHHRGSALTYQLRHFEQCSMYYAGYGMSSAVLSLWLTHQLGTVVSVCAVSVLYSWQVVWSGFAVPLPSSRPVPLFSVWFYVVDMAQRHYAVLWRVVVIAILLYLPLDCACWLLGTGA</sequence>
<feature type="transmembrane region" description="Helical" evidence="6">
    <location>
        <begin position="573"/>
        <end position="595"/>
    </location>
</feature>
<keyword evidence="4 6" id="KW-0472">Membrane</keyword>
<name>E9ADX7_LEIMA</name>
<evidence type="ECO:0000313" key="7">
    <source>
        <dbReference type="EMBL" id="CBZ12456.1"/>
    </source>
</evidence>
<feature type="transmembrane region" description="Helical" evidence="6">
    <location>
        <begin position="130"/>
        <end position="151"/>
    </location>
</feature>
<keyword evidence="2 6" id="KW-0812">Transmembrane</keyword>
<proteinExistence type="predicted"/>
<feature type="transmembrane region" description="Helical" evidence="6">
    <location>
        <begin position="215"/>
        <end position="233"/>
    </location>
</feature>
<gene>
    <name evidence="7" type="ORF">LMJF_29_1190</name>
</gene>
<dbReference type="GO" id="GO:0016020">
    <property type="term" value="C:membrane"/>
    <property type="evidence" value="ECO:0007669"/>
    <property type="project" value="UniProtKB-SubCell"/>
</dbReference>
<dbReference type="PANTHER" id="PTHR21389:SF0">
    <property type="entry name" value="ETOPOSIDE-INDUCED PROTEIN 2.4 HOMOLOG"/>
    <property type="match status" value="1"/>
</dbReference>
<dbReference type="GO" id="GO:0005783">
    <property type="term" value="C:endoplasmic reticulum"/>
    <property type="evidence" value="ECO:0000318"/>
    <property type="project" value="GO_Central"/>
</dbReference>
<evidence type="ECO:0000256" key="2">
    <source>
        <dbReference type="ARBA" id="ARBA00022692"/>
    </source>
</evidence>
<dbReference type="VEuPathDB" id="TriTrypDB:LMJLV39_290018300"/>
<evidence type="ECO:0000256" key="1">
    <source>
        <dbReference type="ARBA" id="ARBA00004141"/>
    </source>
</evidence>
<dbReference type="eggNOG" id="ENOG502SCS8">
    <property type="taxonomic scope" value="Eukaryota"/>
</dbReference>
<dbReference type="VEuPathDB" id="TriTrypDB:LMJSD75_290018400"/>
<comment type="subcellular location">
    <subcellularLocation>
        <location evidence="1">Membrane</location>
        <topology evidence="1">Multi-pass membrane protein</topology>
    </subcellularLocation>
</comment>
<organism evidence="7 8">
    <name type="scientific">Leishmania major</name>
    <dbReference type="NCBI Taxonomy" id="5664"/>
    <lineage>
        <taxon>Eukaryota</taxon>
        <taxon>Discoba</taxon>
        <taxon>Euglenozoa</taxon>
        <taxon>Kinetoplastea</taxon>
        <taxon>Metakinetoplastina</taxon>
        <taxon>Trypanosomatida</taxon>
        <taxon>Trypanosomatidae</taxon>
        <taxon>Leishmaniinae</taxon>
        <taxon>Leishmania</taxon>
    </lineage>
</organism>
<protein>
    <submittedName>
        <fullName evidence="7">Uncharacterized protein</fullName>
    </submittedName>
</protein>
<dbReference type="PANTHER" id="PTHR21389">
    <property type="entry name" value="P53 INDUCED PROTEIN"/>
    <property type="match status" value="1"/>
</dbReference>
<dbReference type="VEuPathDB" id="TriTrypDB:LmjF.29.1190"/>
<dbReference type="KEGG" id="lma:LMJF_29_1190"/>
<feature type="compositionally biased region" description="Low complexity" evidence="5">
    <location>
        <begin position="255"/>
        <end position="264"/>
    </location>
</feature>